<evidence type="ECO:0000256" key="5">
    <source>
        <dbReference type="ARBA" id="ARBA00023326"/>
    </source>
</evidence>
<keyword evidence="5" id="KW-0624">Polysaccharide degradation</keyword>
<evidence type="ECO:0000256" key="3">
    <source>
        <dbReference type="ARBA" id="ARBA00022801"/>
    </source>
</evidence>
<dbReference type="Gene3D" id="2.60.120.260">
    <property type="entry name" value="Galactose-binding domain-like"/>
    <property type="match status" value="3"/>
</dbReference>
<dbReference type="PROSITE" id="PS51760">
    <property type="entry name" value="GH10_2"/>
    <property type="match status" value="1"/>
</dbReference>
<dbReference type="PANTHER" id="PTHR31490:SF1">
    <property type="entry name" value="ENDO-1,4-BETA-XYLANASE 1"/>
    <property type="match status" value="1"/>
</dbReference>
<keyword evidence="9" id="KW-1185">Reference proteome</keyword>
<dbReference type="SUPFAM" id="SSF51445">
    <property type="entry name" value="(Trans)glycosidases"/>
    <property type="match status" value="1"/>
</dbReference>
<dbReference type="SMART" id="SM00633">
    <property type="entry name" value="Glyco_10"/>
    <property type="match status" value="1"/>
</dbReference>
<keyword evidence="4" id="KW-0119">Carbohydrate metabolism</keyword>
<dbReference type="InterPro" id="IPR001000">
    <property type="entry name" value="GH10_dom"/>
</dbReference>
<protein>
    <recommendedName>
        <fullName evidence="7">GH10 domain-containing protein</fullName>
    </recommendedName>
</protein>
<sequence length="759" mass="84970">MVVNDIPDGSHHYSSAAKRDHVSPSDGWVQLSGYFRFPDANIKSTMLYFQGPDKSIDFAVDDASLEAVVVRNGEMESMSDWDCYNSQCSLTSSGHSGHGIKITHRQHSSDGPSQFIHLTSGHTYHVTAYIKLLSGPSSQNAQLELDYVLYQDKSHHYQTAASPRTLSVSDGWVQLSGTFGVPKANISSARLYFQGPDSSVDFAVDDVVILEDFVRNGGMESGLSGWDCYNSHCTITTSGAHSGKNAINIHGRQHTSDGPSQWIHLTRGVSYRASGYVRLENDVAGDADGQWVAMKIHYKLSGNQDNYQTMSEVSHLRKSDGWVHLTGIFAVPNKDIESAFLYYEGPATSVRFSVDDTSITEIPNSESWQATTDNVINTLRKSDINIHVTTTHGVSKDDVYIHVLQTKKSFPFGTAVSAGRYNEDAAGGKYRDFIHTHFNWAVPESSLKWWGLEPQKGQLNFKRPLDMINGVKKHGLKVRGHHMTSSSKGAIPDWANALPPDQLRQAILDHVQQVLGQTHGLLEHWDVSNENLHYHWIEDQLHEQNFTFELFKMIHKAEPNIKLFLNDFNVVVWPISTADYARQGQKFKAANIGFGAMGAQCHFGVDEEPDPNVIKQRLDTLAKVDVPIWITELDCPIWDDNKRADFYEKALRAFYGHPAVEGILFWGFWDHAHWLGGHAALAKGDNVELTPAGHRVLDLLENQWMTDETHVLSKSGDQFTVRGFHGDYEIHVNYNGRELTNLKKTFTLGKSTAYINISV</sequence>
<dbReference type="PANTHER" id="PTHR31490">
    <property type="entry name" value="GLYCOSYL HYDROLASE"/>
    <property type="match status" value="1"/>
</dbReference>
<accession>A0AAN9GD10</accession>
<evidence type="ECO:0000259" key="7">
    <source>
        <dbReference type="PROSITE" id="PS51760"/>
    </source>
</evidence>
<organism evidence="8 9">
    <name type="scientific">Littorina saxatilis</name>
    <dbReference type="NCBI Taxonomy" id="31220"/>
    <lineage>
        <taxon>Eukaryota</taxon>
        <taxon>Metazoa</taxon>
        <taxon>Spiralia</taxon>
        <taxon>Lophotrochozoa</taxon>
        <taxon>Mollusca</taxon>
        <taxon>Gastropoda</taxon>
        <taxon>Caenogastropoda</taxon>
        <taxon>Littorinimorpha</taxon>
        <taxon>Littorinoidea</taxon>
        <taxon>Littorinidae</taxon>
        <taxon>Littorina</taxon>
    </lineage>
</organism>
<dbReference type="GO" id="GO:0000272">
    <property type="term" value="P:polysaccharide catabolic process"/>
    <property type="evidence" value="ECO:0007669"/>
    <property type="project" value="UniProtKB-KW"/>
</dbReference>
<name>A0AAN9GD10_9CAEN</name>
<evidence type="ECO:0000256" key="6">
    <source>
        <dbReference type="SAM" id="MobiDB-lite"/>
    </source>
</evidence>
<evidence type="ECO:0000256" key="2">
    <source>
        <dbReference type="ARBA" id="ARBA00022737"/>
    </source>
</evidence>
<keyword evidence="3" id="KW-0378">Hydrolase</keyword>
<evidence type="ECO:0000313" key="9">
    <source>
        <dbReference type="Proteomes" id="UP001374579"/>
    </source>
</evidence>
<dbReference type="Pfam" id="PF02018">
    <property type="entry name" value="CBM_4_9"/>
    <property type="match status" value="2"/>
</dbReference>
<dbReference type="SUPFAM" id="SSF49785">
    <property type="entry name" value="Galactose-binding domain-like"/>
    <property type="match status" value="3"/>
</dbReference>
<dbReference type="Pfam" id="PF00331">
    <property type="entry name" value="Glyco_hydro_10"/>
    <property type="match status" value="1"/>
</dbReference>
<feature type="region of interest" description="Disordered" evidence="6">
    <location>
        <begin position="1"/>
        <end position="23"/>
    </location>
</feature>
<dbReference type="Gene3D" id="3.20.20.80">
    <property type="entry name" value="Glycosidases"/>
    <property type="match status" value="1"/>
</dbReference>
<evidence type="ECO:0000313" key="8">
    <source>
        <dbReference type="EMBL" id="KAK7104508.1"/>
    </source>
</evidence>
<dbReference type="Proteomes" id="UP001374579">
    <property type="component" value="Unassembled WGS sequence"/>
</dbReference>
<dbReference type="InterPro" id="IPR008979">
    <property type="entry name" value="Galactose-bd-like_sf"/>
</dbReference>
<dbReference type="InterPro" id="IPR044846">
    <property type="entry name" value="GH10"/>
</dbReference>
<dbReference type="GO" id="GO:0031176">
    <property type="term" value="F:endo-1,4-beta-xylanase activity"/>
    <property type="evidence" value="ECO:0007669"/>
    <property type="project" value="UniProtKB-ARBA"/>
</dbReference>
<dbReference type="InterPro" id="IPR003305">
    <property type="entry name" value="CenC_carb-bd"/>
</dbReference>
<comment type="similarity">
    <text evidence="1">Belongs to the glycosyl hydrolase 10 (cellulase F) family.</text>
</comment>
<keyword evidence="2" id="KW-0677">Repeat</keyword>
<evidence type="ECO:0000256" key="4">
    <source>
        <dbReference type="ARBA" id="ARBA00023277"/>
    </source>
</evidence>
<feature type="domain" description="GH10" evidence="7">
    <location>
        <begin position="407"/>
        <end position="699"/>
    </location>
</feature>
<dbReference type="InterPro" id="IPR017853">
    <property type="entry name" value="GH"/>
</dbReference>
<proteinExistence type="inferred from homology"/>
<gene>
    <name evidence="8" type="ORF">V1264_019211</name>
</gene>
<dbReference type="EMBL" id="JBAMIC010000008">
    <property type="protein sequence ID" value="KAK7104508.1"/>
    <property type="molecule type" value="Genomic_DNA"/>
</dbReference>
<reference evidence="8 9" key="1">
    <citation type="submission" date="2024-02" db="EMBL/GenBank/DDBJ databases">
        <title>Chromosome-scale genome assembly of the rough periwinkle Littorina saxatilis.</title>
        <authorList>
            <person name="De Jode A."/>
            <person name="Faria R."/>
            <person name="Formenti G."/>
            <person name="Sims Y."/>
            <person name="Smith T.P."/>
            <person name="Tracey A."/>
            <person name="Wood J.M.D."/>
            <person name="Zagrodzka Z.B."/>
            <person name="Johannesson K."/>
            <person name="Butlin R.K."/>
            <person name="Leder E.H."/>
        </authorList>
    </citation>
    <scope>NUCLEOTIDE SEQUENCE [LARGE SCALE GENOMIC DNA]</scope>
    <source>
        <strain evidence="8">Snail1</strain>
        <tissue evidence="8">Muscle</tissue>
    </source>
</reference>
<evidence type="ECO:0000256" key="1">
    <source>
        <dbReference type="ARBA" id="ARBA00007495"/>
    </source>
</evidence>
<comment type="caution">
    <text evidence="8">The sequence shown here is derived from an EMBL/GenBank/DDBJ whole genome shotgun (WGS) entry which is preliminary data.</text>
</comment>
<dbReference type="AlphaFoldDB" id="A0AAN9GD10"/>